<comment type="caution">
    <text evidence="1">The sequence shown here is derived from an EMBL/GenBank/DDBJ whole genome shotgun (WGS) entry which is preliminary data.</text>
</comment>
<sequence>MISPVHAQALVTEGDVAEELNKAVISVNTIFVKFTVARLQGLDHPTSALITGALQRVATNPGRHSSMGYFEVSLKAYFVRSMLVDMLDATARLLKIQINVYGMEEAAGLVSDKQWWTVNMRCHLKFAEHMQETQMAIETMVETDVEMVIDN</sequence>
<name>A0ABQ8RFS7_FUSEQ</name>
<protein>
    <submittedName>
        <fullName evidence="1">Uncharacterized protein</fullName>
    </submittedName>
</protein>
<accession>A0ABQ8RFS7</accession>
<proteinExistence type="predicted"/>
<dbReference type="Proteomes" id="UP001152024">
    <property type="component" value="Unassembled WGS sequence"/>
</dbReference>
<organism evidence="1 2">
    <name type="scientific">Fusarium equiseti</name>
    <name type="common">Fusarium scirpi</name>
    <dbReference type="NCBI Taxonomy" id="61235"/>
    <lineage>
        <taxon>Eukaryota</taxon>
        <taxon>Fungi</taxon>
        <taxon>Dikarya</taxon>
        <taxon>Ascomycota</taxon>
        <taxon>Pezizomycotina</taxon>
        <taxon>Sordariomycetes</taxon>
        <taxon>Hypocreomycetidae</taxon>
        <taxon>Hypocreales</taxon>
        <taxon>Nectriaceae</taxon>
        <taxon>Fusarium</taxon>
        <taxon>Fusarium incarnatum-equiseti species complex</taxon>
    </lineage>
</organism>
<dbReference type="EMBL" id="JAOQBH010000006">
    <property type="protein sequence ID" value="KAJ4134656.1"/>
    <property type="molecule type" value="Genomic_DNA"/>
</dbReference>
<reference evidence="1" key="1">
    <citation type="submission" date="2022-09" db="EMBL/GenBank/DDBJ databases">
        <title>Fusarium specimens isolated from Avocado Roots.</title>
        <authorList>
            <person name="Stajich J."/>
            <person name="Roper C."/>
            <person name="Heimlech-Rivalta G."/>
        </authorList>
    </citation>
    <scope>NUCLEOTIDE SEQUENCE</scope>
    <source>
        <strain evidence="1">CF00095</strain>
    </source>
</reference>
<evidence type="ECO:0000313" key="1">
    <source>
        <dbReference type="EMBL" id="KAJ4134656.1"/>
    </source>
</evidence>
<evidence type="ECO:0000313" key="2">
    <source>
        <dbReference type="Proteomes" id="UP001152024"/>
    </source>
</evidence>
<keyword evidence="2" id="KW-1185">Reference proteome</keyword>
<gene>
    <name evidence="1" type="ORF">NW768_004252</name>
</gene>